<evidence type="ECO:0000313" key="1">
    <source>
        <dbReference type="EMBL" id="MBP0492891.1"/>
    </source>
</evidence>
<name>A0A940MVR4_9PROT</name>
<sequence>MSAEDDRLNLVNQFAPGTLGCHEALHTTSILHDLVERQLCEHHAVKLNPEWAATAQRAANELWTLYQAIGADHLQVDPQNADVLRSAGRKNSQSRPGTGG</sequence>
<gene>
    <name evidence="1" type="ORF">J5Y10_08880</name>
</gene>
<protein>
    <submittedName>
        <fullName evidence="1">Uncharacterized protein</fullName>
    </submittedName>
</protein>
<organism evidence="1 2">
    <name type="scientific">Roseomonas indoligenes</name>
    <dbReference type="NCBI Taxonomy" id="2820811"/>
    <lineage>
        <taxon>Bacteria</taxon>
        <taxon>Pseudomonadati</taxon>
        <taxon>Pseudomonadota</taxon>
        <taxon>Alphaproteobacteria</taxon>
        <taxon>Acetobacterales</taxon>
        <taxon>Roseomonadaceae</taxon>
        <taxon>Roseomonas</taxon>
    </lineage>
</organism>
<reference evidence="1" key="1">
    <citation type="submission" date="2021-03" db="EMBL/GenBank/DDBJ databases">
        <authorList>
            <person name="So Y."/>
        </authorList>
    </citation>
    <scope>NUCLEOTIDE SEQUENCE</scope>
    <source>
        <strain evidence="1">SG15</strain>
    </source>
</reference>
<proteinExistence type="predicted"/>
<accession>A0A940MVR4</accession>
<dbReference type="RefSeq" id="WP_209372772.1">
    <property type="nucleotide sequence ID" value="NZ_JAGIZA010000004.1"/>
</dbReference>
<dbReference type="PROSITE" id="PS51257">
    <property type="entry name" value="PROKAR_LIPOPROTEIN"/>
    <property type="match status" value="1"/>
</dbReference>
<comment type="caution">
    <text evidence="1">The sequence shown here is derived from an EMBL/GenBank/DDBJ whole genome shotgun (WGS) entry which is preliminary data.</text>
</comment>
<evidence type="ECO:0000313" key="2">
    <source>
        <dbReference type="Proteomes" id="UP000677537"/>
    </source>
</evidence>
<dbReference type="Proteomes" id="UP000677537">
    <property type="component" value="Unassembled WGS sequence"/>
</dbReference>
<dbReference type="EMBL" id="JAGIZA010000004">
    <property type="protein sequence ID" value="MBP0492891.1"/>
    <property type="molecule type" value="Genomic_DNA"/>
</dbReference>
<dbReference type="AlphaFoldDB" id="A0A940MVR4"/>
<keyword evidence="2" id="KW-1185">Reference proteome</keyword>